<comment type="caution">
    <text evidence="1">The sequence shown here is derived from an EMBL/GenBank/DDBJ whole genome shotgun (WGS) entry which is preliminary data.</text>
</comment>
<keyword evidence="2" id="KW-1185">Reference proteome</keyword>
<accession>A0A4Y2CP81</accession>
<evidence type="ECO:0000313" key="1">
    <source>
        <dbReference type="EMBL" id="GBM06220.1"/>
    </source>
</evidence>
<evidence type="ECO:0000313" key="2">
    <source>
        <dbReference type="Proteomes" id="UP000499080"/>
    </source>
</evidence>
<name>A0A4Y2CP81_ARAVE</name>
<protein>
    <submittedName>
        <fullName evidence="1">Uncharacterized protein</fullName>
    </submittedName>
</protein>
<reference evidence="1 2" key="1">
    <citation type="journal article" date="2019" name="Sci. Rep.">
        <title>Orb-weaving spider Araneus ventricosus genome elucidates the spidroin gene catalogue.</title>
        <authorList>
            <person name="Kono N."/>
            <person name="Nakamura H."/>
            <person name="Ohtoshi R."/>
            <person name="Moran D.A.P."/>
            <person name="Shinohara A."/>
            <person name="Yoshida Y."/>
            <person name="Fujiwara M."/>
            <person name="Mori M."/>
            <person name="Tomita M."/>
            <person name="Arakawa K."/>
        </authorList>
    </citation>
    <scope>NUCLEOTIDE SEQUENCE [LARGE SCALE GENOMIC DNA]</scope>
</reference>
<dbReference type="EMBL" id="BGPR01000225">
    <property type="protein sequence ID" value="GBM06220.1"/>
    <property type="molecule type" value="Genomic_DNA"/>
</dbReference>
<organism evidence="1 2">
    <name type="scientific">Araneus ventricosus</name>
    <name type="common">Orbweaver spider</name>
    <name type="synonym">Epeira ventricosa</name>
    <dbReference type="NCBI Taxonomy" id="182803"/>
    <lineage>
        <taxon>Eukaryota</taxon>
        <taxon>Metazoa</taxon>
        <taxon>Ecdysozoa</taxon>
        <taxon>Arthropoda</taxon>
        <taxon>Chelicerata</taxon>
        <taxon>Arachnida</taxon>
        <taxon>Araneae</taxon>
        <taxon>Araneomorphae</taxon>
        <taxon>Entelegynae</taxon>
        <taxon>Araneoidea</taxon>
        <taxon>Araneidae</taxon>
        <taxon>Araneus</taxon>
    </lineage>
</organism>
<sequence>MAISSRIYGKLFNVITLKRNPVNKYCYEPGKSLPSNVSVMVGKRVLQGEPFNYLPERFNPCHGNFCDNSLPLPTTRFPKPSRQAFFAIWALAQDIAQYLYSVHILNAVQYCEDIVTTLWRILRYLGTESVLGPAIRLERKRFRTKTRVNTVTRYYGTMRRFAGETGAASLGNDETSATRSGYTTLLRKCEQRH</sequence>
<dbReference type="Proteomes" id="UP000499080">
    <property type="component" value="Unassembled WGS sequence"/>
</dbReference>
<proteinExistence type="predicted"/>
<gene>
    <name evidence="1" type="ORF">AVEN_269623_1</name>
</gene>
<dbReference type="AlphaFoldDB" id="A0A4Y2CP81"/>